<reference evidence="2 3" key="1">
    <citation type="journal article" date="2014" name="Int. J. Syst. Evol. Microbiol.">
        <title>Methanobacterium paludis sp. nov. and a novel strain of Methanobacterium lacus isolated from northern peatlands.</title>
        <authorList>
            <person name="Cadillo-Quiroz H."/>
            <person name="Brauer S.L."/>
            <person name="Goodson N."/>
            <person name="Yavitt J.B."/>
            <person name="Zinder S.H."/>
        </authorList>
    </citation>
    <scope>NUCLEOTIDE SEQUENCE [LARGE SCALE GENOMIC DNA]</scope>
    <source>
        <strain evidence="3">DSM 25820 / JCM 18151 / SWAN1</strain>
    </source>
</reference>
<feature type="transmembrane region" description="Helical" evidence="1">
    <location>
        <begin position="12"/>
        <end position="32"/>
    </location>
</feature>
<name>F6D5E1_METPW</name>
<evidence type="ECO:0000313" key="2">
    <source>
        <dbReference type="EMBL" id="AEG18882.1"/>
    </source>
</evidence>
<protein>
    <submittedName>
        <fullName evidence="2">Uncharacterized protein</fullName>
    </submittedName>
</protein>
<evidence type="ECO:0000256" key="1">
    <source>
        <dbReference type="SAM" id="Phobius"/>
    </source>
</evidence>
<dbReference type="EMBL" id="CP002772">
    <property type="protein sequence ID" value="AEG18882.1"/>
    <property type="molecule type" value="Genomic_DNA"/>
</dbReference>
<dbReference type="AlphaFoldDB" id="F6D5E1"/>
<keyword evidence="1" id="KW-0812">Transmembrane</keyword>
<proteinExistence type="predicted"/>
<gene>
    <name evidence="2" type="ordered locus">MSWAN_1873</name>
</gene>
<sequence>MVGERSLKRIVHISLGVLSILVIISGLGIAYYQTVTFLTLGLDKTLAFKVHTFIFPFS</sequence>
<keyword evidence="3" id="KW-1185">Reference proteome</keyword>
<organism evidence="2 3">
    <name type="scientific">Methanobacterium paludis (strain DSM 25820 / JCM 18151 / SWAN1)</name>
    <dbReference type="NCBI Taxonomy" id="868131"/>
    <lineage>
        <taxon>Archaea</taxon>
        <taxon>Methanobacteriati</taxon>
        <taxon>Methanobacteriota</taxon>
        <taxon>Methanomada group</taxon>
        <taxon>Methanobacteria</taxon>
        <taxon>Methanobacteriales</taxon>
        <taxon>Methanobacteriaceae</taxon>
        <taxon>Methanobacterium</taxon>
    </lineage>
</organism>
<accession>F6D5E1</accession>
<dbReference type="KEGG" id="mew:MSWAN_1873"/>
<keyword evidence="1" id="KW-0472">Membrane</keyword>
<dbReference type="HOGENOM" id="CLU_2968503_0_0_2"/>
<dbReference type="Proteomes" id="UP000009231">
    <property type="component" value="Chromosome"/>
</dbReference>
<dbReference type="STRING" id="868131.MSWAN_1873"/>
<keyword evidence="1" id="KW-1133">Transmembrane helix</keyword>
<evidence type="ECO:0000313" key="3">
    <source>
        <dbReference type="Proteomes" id="UP000009231"/>
    </source>
</evidence>